<dbReference type="FunFam" id="3.30.40.10:FF:000837">
    <property type="entry name" value="E3 ubiquitin-protein ligase"/>
    <property type="match status" value="1"/>
</dbReference>
<dbReference type="Proteomes" id="UP000007015">
    <property type="component" value="Chromosome 1"/>
</dbReference>
<evidence type="ECO:0000313" key="15">
    <source>
        <dbReference type="Proteomes" id="UP000007015"/>
    </source>
</evidence>
<gene>
    <name evidence="14" type="ORF">OsI_00206</name>
</gene>
<feature type="domain" description="SIAH-type" evidence="13">
    <location>
        <begin position="95"/>
        <end position="154"/>
    </location>
</feature>
<evidence type="ECO:0000313" key="14">
    <source>
        <dbReference type="EMBL" id="EAY72353.1"/>
    </source>
</evidence>
<evidence type="ECO:0000256" key="4">
    <source>
        <dbReference type="ARBA" id="ARBA00012483"/>
    </source>
</evidence>
<comment type="pathway">
    <text evidence="2">Protein modification; protein ubiquitination.</text>
</comment>
<dbReference type="InterPro" id="IPR044286">
    <property type="entry name" value="SINL_plant"/>
</dbReference>
<dbReference type="UniPathway" id="UPA00143"/>
<reference evidence="14 15" key="1">
    <citation type="journal article" date="2005" name="PLoS Biol.">
        <title>The genomes of Oryza sativa: a history of duplications.</title>
        <authorList>
            <person name="Yu J."/>
            <person name="Wang J."/>
            <person name="Lin W."/>
            <person name="Li S."/>
            <person name="Li H."/>
            <person name="Zhou J."/>
            <person name="Ni P."/>
            <person name="Dong W."/>
            <person name="Hu S."/>
            <person name="Zeng C."/>
            <person name="Zhang J."/>
            <person name="Zhang Y."/>
            <person name="Li R."/>
            <person name="Xu Z."/>
            <person name="Li S."/>
            <person name="Li X."/>
            <person name="Zheng H."/>
            <person name="Cong L."/>
            <person name="Lin L."/>
            <person name="Yin J."/>
            <person name="Geng J."/>
            <person name="Li G."/>
            <person name="Shi J."/>
            <person name="Liu J."/>
            <person name="Lv H."/>
            <person name="Li J."/>
            <person name="Wang J."/>
            <person name="Deng Y."/>
            <person name="Ran L."/>
            <person name="Shi X."/>
            <person name="Wang X."/>
            <person name="Wu Q."/>
            <person name="Li C."/>
            <person name="Ren X."/>
            <person name="Wang J."/>
            <person name="Wang X."/>
            <person name="Li D."/>
            <person name="Liu D."/>
            <person name="Zhang X."/>
            <person name="Ji Z."/>
            <person name="Zhao W."/>
            <person name="Sun Y."/>
            <person name="Zhang Z."/>
            <person name="Bao J."/>
            <person name="Han Y."/>
            <person name="Dong L."/>
            <person name="Ji J."/>
            <person name="Chen P."/>
            <person name="Wu S."/>
            <person name="Liu J."/>
            <person name="Xiao Y."/>
            <person name="Bu D."/>
            <person name="Tan J."/>
            <person name="Yang L."/>
            <person name="Ye C."/>
            <person name="Zhang J."/>
            <person name="Xu J."/>
            <person name="Zhou Y."/>
            <person name="Yu Y."/>
            <person name="Zhang B."/>
            <person name="Zhuang S."/>
            <person name="Wei H."/>
            <person name="Liu B."/>
            <person name="Lei M."/>
            <person name="Yu H."/>
            <person name="Li Y."/>
            <person name="Xu H."/>
            <person name="Wei S."/>
            <person name="He X."/>
            <person name="Fang L."/>
            <person name="Zhang Z."/>
            <person name="Zhang Y."/>
            <person name="Huang X."/>
            <person name="Su Z."/>
            <person name="Tong W."/>
            <person name="Li J."/>
            <person name="Tong Z."/>
            <person name="Li S."/>
            <person name="Ye J."/>
            <person name="Wang L."/>
            <person name="Fang L."/>
            <person name="Lei T."/>
            <person name="Chen C."/>
            <person name="Chen H."/>
            <person name="Xu Z."/>
            <person name="Li H."/>
            <person name="Huang H."/>
            <person name="Zhang F."/>
            <person name="Xu H."/>
            <person name="Li N."/>
            <person name="Zhao C."/>
            <person name="Li S."/>
            <person name="Dong L."/>
            <person name="Huang Y."/>
            <person name="Li L."/>
            <person name="Xi Y."/>
            <person name="Qi Q."/>
            <person name="Li W."/>
            <person name="Zhang B."/>
            <person name="Hu W."/>
            <person name="Zhang Y."/>
            <person name="Tian X."/>
            <person name="Jiao Y."/>
            <person name="Liang X."/>
            <person name="Jin J."/>
            <person name="Gao L."/>
            <person name="Zheng W."/>
            <person name="Hao B."/>
            <person name="Liu S."/>
            <person name="Wang W."/>
            <person name="Yuan L."/>
            <person name="Cao M."/>
            <person name="McDermott J."/>
            <person name="Samudrala R."/>
            <person name="Wang J."/>
            <person name="Wong G.K."/>
            <person name="Yang H."/>
        </authorList>
    </citation>
    <scope>NUCLEOTIDE SEQUENCE [LARGE SCALE GENOMIC DNA]</scope>
    <source>
        <strain evidence="15">cv. 93-11</strain>
    </source>
</reference>
<feature type="region of interest" description="Disordered" evidence="12">
    <location>
        <begin position="295"/>
        <end position="329"/>
    </location>
</feature>
<evidence type="ECO:0000256" key="7">
    <source>
        <dbReference type="ARBA" id="ARBA00022771"/>
    </source>
</evidence>
<dbReference type="PANTHER" id="PTHR46632">
    <property type="entry name" value="E3 UBIQUITIN-PROTEIN LIGASE SINA-LIKE 4"/>
    <property type="match status" value="1"/>
</dbReference>
<evidence type="ECO:0000259" key="13">
    <source>
        <dbReference type="PROSITE" id="PS51081"/>
    </source>
</evidence>
<dbReference type="AlphaFoldDB" id="A2WK57"/>
<comment type="catalytic activity">
    <reaction evidence="1">
        <text>S-ubiquitinyl-[E2 ubiquitin-conjugating enzyme]-L-cysteine + [acceptor protein]-L-lysine = [E2 ubiquitin-conjugating enzyme]-L-cysteine + N(6)-ubiquitinyl-[acceptor protein]-L-lysine.</text>
        <dbReference type="EC" id="2.3.2.27"/>
    </reaction>
</comment>
<evidence type="ECO:0000256" key="11">
    <source>
        <dbReference type="PROSITE-ProRule" id="PRU00455"/>
    </source>
</evidence>
<dbReference type="STRING" id="39946.A2WK57"/>
<dbReference type="GO" id="GO:0061630">
    <property type="term" value="F:ubiquitin protein ligase activity"/>
    <property type="evidence" value="ECO:0007669"/>
    <property type="project" value="UniProtKB-EC"/>
</dbReference>
<dbReference type="EMBL" id="CM000126">
    <property type="protein sequence ID" value="EAY72353.1"/>
    <property type="molecule type" value="Genomic_DNA"/>
</dbReference>
<keyword evidence="7 11" id="KW-0863">Zinc-finger</keyword>
<dbReference type="InterPro" id="IPR049548">
    <property type="entry name" value="Sina-like_RING"/>
</dbReference>
<evidence type="ECO:0000256" key="9">
    <source>
        <dbReference type="ARBA" id="ARBA00022833"/>
    </source>
</evidence>
<dbReference type="EC" id="2.3.2.27" evidence="4"/>
<dbReference type="Pfam" id="PF21362">
    <property type="entry name" value="Sina_RING"/>
    <property type="match status" value="1"/>
</dbReference>
<dbReference type="OMA" id="SASHFGC"/>
<accession>A2WK57</accession>
<name>A2WK57_ORYSI</name>
<dbReference type="InterPro" id="IPR013010">
    <property type="entry name" value="Znf_SIAH"/>
</dbReference>
<comment type="function">
    <text evidence="10">E3 ubiquitin-protein ligase that mediates ubiquitination and subsequent proteasomal degradation of target proteins. E3 ubiquitin ligases accept ubiquitin from an E2 ubiquitin-conjugating enzyme in the form of a thioester and then directly transfers the ubiquitin to targeted substrates. It probably triggers the ubiquitin-mediated degradation of different substrates.</text>
</comment>
<keyword evidence="9" id="KW-0862">Zinc</keyword>
<keyword evidence="5" id="KW-0808">Transferase</keyword>
<evidence type="ECO:0000256" key="3">
    <source>
        <dbReference type="ARBA" id="ARBA00009119"/>
    </source>
</evidence>
<keyword evidence="6" id="KW-0479">Metal-binding</keyword>
<proteinExistence type="inferred from homology"/>
<sequence length="417" mass="44848">MEISSSLNKRKLGEAQHDGDRVVIKKRQSVSMDMEVLHCPVCFQILRPPVFQCDLGHLVCSPCRDNLPAGGKCPSPSCFGTPSVRCVAMERVVNSVEVACAYAEHGCPDKIAYANITEHEKTCPHAPCFCPEPGCGFAAASAAALADHFTAPRHNWPSHKLSYSQPFELRVHPGKNVLVGEEDGALFLLNVSPAAEHAVVSLFSVQPHHGASGFGRSASHFGCSVEFSCFLGHLQCSTLVTVTSSSLSDGMPEECFFSVPELQDSVDGDAGVGVDIRITIDEAVPLFSCVDGMEDDDDEDCDDDVDANNGDDDENDGDTSDDEDEDDEDGTKLNFLVLSGTAWNPASDAQWNSFCFEGHCEASTLEAVKISSLSDGLPKDRFFSVPKQQDGDAGVVLGITIDDVEDVEDEDSDEECE</sequence>
<evidence type="ECO:0000256" key="10">
    <source>
        <dbReference type="ARBA" id="ARBA00024004"/>
    </source>
</evidence>
<evidence type="ECO:0000256" key="12">
    <source>
        <dbReference type="SAM" id="MobiDB-lite"/>
    </source>
</evidence>
<comment type="similarity">
    <text evidence="3">Belongs to the SINA (Seven in absentia) family.</text>
</comment>
<dbReference type="InterPro" id="IPR013083">
    <property type="entry name" value="Znf_RING/FYVE/PHD"/>
</dbReference>
<dbReference type="SUPFAM" id="SSF49599">
    <property type="entry name" value="TRAF domain-like"/>
    <property type="match status" value="1"/>
</dbReference>
<dbReference type="Gene3D" id="3.30.40.10">
    <property type="entry name" value="Zinc/RING finger domain, C3HC4 (zinc finger)"/>
    <property type="match status" value="1"/>
</dbReference>
<dbReference type="HOGENOM" id="CLU_040603_4_0_1"/>
<protein>
    <recommendedName>
        <fullName evidence="4">RING-type E3 ubiquitin transferase</fullName>
        <ecNumber evidence="4">2.3.2.27</ecNumber>
    </recommendedName>
</protein>
<organism evidence="14 15">
    <name type="scientific">Oryza sativa subsp. indica</name>
    <name type="common">Rice</name>
    <dbReference type="NCBI Taxonomy" id="39946"/>
    <lineage>
        <taxon>Eukaryota</taxon>
        <taxon>Viridiplantae</taxon>
        <taxon>Streptophyta</taxon>
        <taxon>Embryophyta</taxon>
        <taxon>Tracheophyta</taxon>
        <taxon>Spermatophyta</taxon>
        <taxon>Magnoliopsida</taxon>
        <taxon>Liliopsida</taxon>
        <taxon>Poales</taxon>
        <taxon>Poaceae</taxon>
        <taxon>BOP clade</taxon>
        <taxon>Oryzoideae</taxon>
        <taxon>Oryzeae</taxon>
        <taxon>Oryzinae</taxon>
        <taxon>Oryza</taxon>
        <taxon>Oryza sativa</taxon>
    </lineage>
</organism>
<evidence type="ECO:0000256" key="6">
    <source>
        <dbReference type="ARBA" id="ARBA00022723"/>
    </source>
</evidence>
<keyword evidence="15" id="KW-1185">Reference proteome</keyword>
<evidence type="ECO:0000256" key="8">
    <source>
        <dbReference type="ARBA" id="ARBA00022786"/>
    </source>
</evidence>
<dbReference type="PANTHER" id="PTHR46632:SF16">
    <property type="entry name" value="E3 UBIQUITIN-PROTEIN LIGASE SINA-LIKE 10"/>
    <property type="match status" value="1"/>
</dbReference>
<dbReference type="PROSITE" id="PS51081">
    <property type="entry name" value="ZF_SIAH"/>
    <property type="match status" value="1"/>
</dbReference>
<keyword evidence="8" id="KW-0833">Ubl conjugation pathway</keyword>
<evidence type="ECO:0000256" key="5">
    <source>
        <dbReference type="ARBA" id="ARBA00022679"/>
    </source>
</evidence>
<dbReference type="GO" id="GO:0008270">
    <property type="term" value="F:zinc ion binding"/>
    <property type="evidence" value="ECO:0007669"/>
    <property type="project" value="UniProtKB-KW"/>
</dbReference>
<dbReference type="GO" id="GO:0016567">
    <property type="term" value="P:protein ubiquitination"/>
    <property type="evidence" value="ECO:0007669"/>
    <property type="project" value="UniProtKB-UniPathway"/>
</dbReference>
<evidence type="ECO:0000256" key="1">
    <source>
        <dbReference type="ARBA" id="ARBA00000900"/>
    </source>
</evidence>
<dbReference type="Gramene" id="BGIOSGA002679-TA">
    <property type="protein sequence ID" value="BGIOSGA002679-PA"/>
    <property type="gene ID" value="BGIOSGA002679"/>
</dbReference>
<evidence type="ECO:0000256" key="2">
    <source>
        <dbReference type="ARBA" id="ARBA00004906"/>
    </source>
</evidence>